<evidence type="ECO:0000313" key="1">
    <source>
        <dbReference type="EMBL" id="SVC37848.1"/>
    </source>
</evidence>
<proteinExistence type="predicted"/>
<dbReference type="Gene3D" id="3.30.429.10">
    <property type="entry name" value="Macrophage Migration Inhibitory Factor"/>
    <property type="match status" value="1"/>
</dbReference>
<organism evidence="1">
    <name type="scientific">marine metagenome</name>
    <dbReference type="NCBI Taxonomy" id="408172"/>
    <lineage>
        <taxon>unclassified sequences</taxon>
        <taxon>metagenomes</taxon>
        <taxon>ecological metagenomes</taxon>
    </lineage>
</organism>
<dbReference type="InterPro" id="IPR014347">
    <property type="entry name" value="Tautomerase/MIF_sf"/>
</dbReference>
<dbReference type="EMBL" id="UINC01088002">
    <property type="protein sequence ID" value="SVC37848.1"/>
    <property type="molecule type" value="Genomic_DNA"/>
</dbReference>
<protein>
    <recommendedName>
        <fullName evidence="2">4-oxalocrotonate tautomerase domain-containing protein</fullName>
    </recommendedName>
</protein>
<sequence length="113" mass="12299">MVDFQCTVQAGQVPENIRSALADVIKSACRELLSSGHEPEIPVTVQWIDIPKGFGFRGGHRSTTSLVRGKIPDGCDGETRFRLLSRIGSEWCRISGASQEDLIVSARDSGWPG</sequence>
<evidence type="ECO:0008006" key="2">
    <source>
        <dbReference type="Google" id="ProtNLM"/>
    </source>
</evidence>
<name>A0A382LM60_9ZZZZ</name>
<reference evidence="1" key="1">
    <citation type="submission" date="2018-05" db="EMBL/GenBank/DDBJ databases">
        <authorList>
            <person name="Lanie J.A."/>
            <person name="Ng W.-L."/>
            <person name="Kazmierczak K.M."/>
            <person name="Andrzejewski T.M."/>
            <person name="Davidsen T.M."/>
            <person name="Wayne K.J."/>
            <person name="Tettelin H."/>
            <person name="Glass J.I."/>
            <person name="Rusch D."/>
            <person name="Podicherti R."/>
            <person name="Tsui H.-C.T."/>
            <person name="Winkler M.E."/>
        </authorList>
    </citation>
    <scope>NUCLEOTIDE SEQUENCE</scope>
</reference>
<gene>
    <name evidence="1" type="ORF">METZ01_LOCUS290702</name>
</gene>
<dbReference type="AlphaFoldDB" id="A0A382LM60"/>
<accession>A0A382LM60</accession>